<keyword evidence="1" id="KW-0812">Transmembrane</keyword>
<proteinExistence type="predicted"/>
<comment type="caution">
    <text evidence="2">The sequence shown here is derived from an EMBL/GenBank/DDBJ whole genome shotgun (WGS) entry which is preliminary data.</text>
</comment>
<organism evidence="2 3">
    <name type="scientific">Brachionus plicatilis</name>
    <name type="common">Marine rotifer</name>
    <name type="synonym">Brachionus muelleri</name>
    <dbReference type="NCBI Taxonomy" id="10195"/>
    <lineage>
        <taxon>Eukaryota</taxon>
        <taxon>Metazoa</taxon>
        <taxon>Spiralia</taxon>
        <taxon>Gnathifera</taxon>
        <taxon>Rotifera</taxon>
        <taxon>Eurotatoria</taxon>
        <taxon>Monogononta</taxon>
        <taxon>Pseudotrocha</taxon>
        <taxon>Ploima</taxon>
        <taxon>Brachionidae</taxon>
        <taxon>Brachionus</taxon>
    </lineage>
</organism>
<protein>
    <submittedName>
        <fullName evidence="2">Uncharacterized protein</fullName>
    </submittedName>
</protein>
<accession>A0A3M7PXS7</accession>
<keyword evidence="3" id="KW-1185">Reference proteome</keyword>
<dbReference type="EMBL" id="REGN01008439">
    <property type="protein sequence ID" value="RNA03585.1"/>
    <property type="molecule type" value="Genomic_DNA"/>
</dbReference>
<evidence type="ECO:0000256" key="1">
    <source>
        <dbReference type="SAM" id="Phobius"/>
    </source>
</evidence>
<name>A0A3M7PXS7_BRAPC</name>
<feature type="transmembrane region" description="Helical" evidence="1">
    <location>
        <begin position="17"/>
        <end position="36"/>
    </location>
</feature>
<reference evidence="2 3" key="1">
    <citation type="journal article" date="2018" name="Sci. Rep.">
        <title>Genomic signatures of local adaptation to the degree of environmental predictability in rotifers.</title>
        <authorList>
            <person name="Franch-Gras L."/>
            <person name="Hahn C."/>
            <person name="Garcia-Roger E.M."/>
            <person name="Carmona M.J."/>
            <person name="Serra M."/>
            <person name="Gomez A."/>
        </authorList>
    </citation>
    <scope>NUCLEOTIDE SEQUENCE [LARGE SCALE GENOMIC DNA]</scope>
    <source>
        <strain evidence="2">HYR1</strain>
    </source>
</reference>
<dbReference type="AlphaFoldDB" id="A0A3M7PXS7"/>
<gene>
    <name evidence="2" type="ORF">BpHYR1_007087</name>
</gene>
<sequence length="67" mass="8097">MHVTSTPLGAFYSVIRIAYACIFLIRLYHTLVFFNIRSFQRLKNLWFLCKIKRKNLIYPELKSELKE</sequence>
<feature type="non-terminal residue" evidence="2">
    <location>
        <position position="67"/>
    </location>
</feature>
<keyword evidence="1" id="KW-1133">Transmembrane helix</keyword>
<evidence type="ECO:0000313" key="3">
    <source>
        <dbReference type="Proteomes" id="UP000276133"/>
    </source>
</evidence>
<evidence type="ECO:0000313" key="2">
    <source>
        <dbReference type="EMBL" id="RNA03585.1"/>
    </source>
</evidence>
<dbReference type="Proteomes" id="UP000276133">
    <property type="component" value="Unassembled WGS sequence"/>
</dbReference>
<keyword evidence="1" id="KW-0472">Membrane</keyword>